<dbReference type="Proteomes" id="UP000324832">
    <property type="component" value="Unassembled WGS sequence"/>
</dbReference>
<comment type="similarity">
    <text evidence="1 3">Belongs to the CMC family.</text>
</comment>
<keyword evidence="3" id="KW-0496">Mitochondrion</keyword>
<evidence type="ECO:0000256" key="2">
    <source>
        <dbReference type="ARBA" id="ARBA00023157"/>
    </source>
</evidence>
<dbReference type="EMBL" id="FZQP02005221">
    <property type="protein sequence ID" value="VVD01167.1"/>
    <property type="molecule type" value="Genomic_DNA"/>
</dbReference>
<dbReference type="PROSITE" id="PS51808">
    <property type="entry name" value="CHCH"/>
    <property type="match status" value="1"/>
</dbReference>
<evidence type="ECO:0000313" key="6">
    <source>
        <dbReference type="Proteomes" id="UP000324832"/>
    </source>
</evidence>
<protein>
    <recommendedName>
        <fullName evidence="3">COX assembly mitochondrial protein</fullName>
    </recommendedName>
</protein>
<evidence type="ECO:0000256" key="3">
    <source>
        <dbReference type="RuleBase" id="RU364104"/>
    </source>
</evidence>
<accession>A0A5E4QTV1</accession>
<dbReference type="AlphaFoldDB" id="A0A5E4QTV1"/>
<feature type="region of interest" description="Disordered" evidence="4">
    <location>
        <begin position="1"/>
        <end position="30"/>
    </location>
</feature>
<comment type="subcellular location">
    <subcellularLocation>
        <location evidence="3">Mitochondrion</location>
    </subcellularLocation>
</comment>
<keyword evidence="6" id="KW-1185">Reference proteome</keyword>
<proteinExistence type="inferred from homology"/>
<gene>
    <name evidence="5" type="ORF">LSINAPIS_LOCUS11647</name>
</gene>
<dbReference type="InterPro" id="IPR013892">
    <property type="entry name" value="Cyt_c_biogenesis_Cmc1-like"/>
</dbReference>
<evidence type="ECO:0000256" key="4">
    <source>
        <dbReference type="SAM" id="MobiDB-lite"/>
    </source>
</evidence>
<keyword evidence="2" id="KW-1015">Disulfide bond</keyword>
<dbReference type="Pfam" id="PF08583">
    <property type="entry name" value="Cmc1"/>
    <property type="match status" value="1"/>
</dbReference>
<dbReference type="PANTHER" id="PTHR22977:SF5">
    <property type="entry name" value="COX ASSEMBLY MITOCHONDRIAL PROTEIN HOMOLOG"/>
    <property type="match status" value="1"/>
</dbReference>
<sequence length="125" mass="14352">MMSSKAQSAPEVSVLPSKYSDGPLGLGDPDDRSLRKVEIEVLIPKLMREKAKTVKCVKEVEEFHNCVKDSSLLMVIKCRKENNAMKSCMARWYGDEDFKKICTNEYLDERSRYRSTGIKKPMKRA</sequence>
<name>A0A5E4QTV1_9NEOP</name>
<dbReference type="GO" id="GO:0005739">
    <property type="term" value="C:mitochondrion"/>
    <property type="evidence" value="ECO:0007669"/>
    <property type="project" value="UniProtKB-SubCell"/>
</dbReference>
<evidence type="ECO:0000313" key="5">
    <source>
        <dbReference type="EMBL" id="VVD01167.1"/>
    </source>
</evidence>
<organism evidence="5 6">
    <name type="scientific">Leptidea sinapis</name>
    <dbReference type="NCBI Taxonomy" id="189913"/>
    <lineage>
        <taxon>Eukaryota</taxon>
        <taxon>Metazoa</taxon>
        <taxon>Ecdysozoa</taxon>
        <taxon>Arthropoda</taxon>
        <taxon>Hexapoda</taxon>
        <taxon>Insecta</taxon>
        <taxon>Pterygota</taxon>
        <taxon>Neoptera</taxon>
        <taxon>Endopterygota</taxon>
        <taxon>Lepidoptera</taxon>
        <taxon>Glossata</taxon>
        <taxon>Ditrysia</taxon>
        <taxon>Papilionoidea</taxon>
        <taxon>Pieridae</taxon>
        <taxon>Dismorphiinae</taxon>
        <taxon>Leptidea</taxon>
    </lineage>
</organism>
<evidence type="ECO:0000256" key="1">
    <source>
        <dbReference type="ARBA" id="ARBA00007347"/>
    </source>
</evidence>
<reference evidence="5 6" key="1">
    <citation type="submission" date="2017-07" db="EMBL/GenBank/DDBJ databases">
        <authorList>
            <person name="Talla V."/>
            <person name="Backstrom N."/>
        </authorList>
    </citation>
    <scope>NUCLEOTIDE SEQUENCE [LARGE SCALE GENOMIC DNA]</scope>
</reference>
<dbReference type="PANTHER" id="PTHR22977">
    <property type="entry name" value="COX ASSEMBLY MITOCHONDRIAL PROTEIN"/>
    <property type="match status" value="1"/>
</dbReference>